<keyword evidence="1" id="KW-0175">Coiled coil</keyword>
<dbReference type="OrthoDB" id="752086at2"/>
<evidence type="ECO:0000313" key="3">
    <source>
        <dbReference type="Proteomes" id="UP000292884"/>
    </source>
</evidence>
<organism evidence="2 3">
    <name type="scientific">Pedobacter frigiditerrae</name>
    <dbReference type="NCBI Taxonomy" id="2530452"/>
    <lineage>
        <taxon>Bacteria</taxon>
        <taxon>Pseudomonadati</taxon>
        <taxon>Bacteroidota</taxon>
        <taxon>Sphingobacteriia</taxon>
        <taxon>Sphingobacteriales</taxon>
        <taxon>Sphingobacteriaceae</taxon>
        <taxon>Pedobacter</taxon>
    </lineage>
</organism>
<name>A0A4R0MTF1_9SPHI</name>
<proteinExistence type="predicted"/>
<dbReference type="EMBL" id="SJSK01000003">
    <property type="protein sequence ID" value="TCC90328.1"/>
    <property type="molecule type" value="Genomic_DNA"/>
</dbReference>
<evidence type="ECO:0000256" key="1">
    <source>
        <dbReference type="SAM" id="Coils"/>
    </source>
</evidence>
<feature type="coiled-coil region" evidence="1">
    <location>
        <begin position="135"/>
        <end position="183"/>
    </location>
</feature>
<protein>
    <submittedName>
        <fullName evidence="2">Uncharacterized protein</fullName>
    </submittedName>
</protein>
<evidence type="ECO:0000313" key="2">
    <source>
        <dbReference type="EMBL" id="TCC90328.1"/>
    </source>
</evidence>
<comment type="caution">
    <text evidence="2">The sequence shown here is derived from an EMBL/GenBank/DDBJ whole genome shotgun (WGS) entry which is preliminary data.</text>
</comment>
<reference evidence="2 3" key="1">
    <citation type="submission" date="2019-02" db="EMBL/GenBank/DDBJ databases">
        <title>Pedobacter sp. RP-1-13 sp. nov., isolated from Arctic soil.</title>
        <authorList>
            <person name="Dahal R.H."/>
        </authorList>
    </citation>
    <scope>NUCLEOTIDE SEQUENCE [LARGE SCALE GENOMIC DNA]</scope>
    <source>
        <strain evidence="2 3">RP-1-13</strain>
    </source>
</reference>
<dbReference type="AlphaFoldDB" id="A0A4R0MTF1"/>
<accession>A0A4R0MTF1</accession>
<keyword evidence="3" id="KW-1185">Reference proteome</keyword>
<dbReference type="RefSeq" id="WP_131553729.1">
    <property type="nucleotide sequence ID" value="NZ_SJSK01000003.1"/>
</dbReference>
<sequence>MKEQEVYVGLKNQIYKYGNLIDDLVLSARQTNEYCKLSIANSSMAAANIQVALNAIVKLASDIGSIFSIVNAADRNSKMYENAKDLSKQVNDVAYKAELLSQLGMETAMCTFEVSASKVLDMAIALGVNYNKLKSEINNTELNDLQLKIKDVQKEINDLKNELASALEEIAIATDNANKLELDTKNLADYLTNIFTSVDRFSNDVIKKKAINPLIFDELISMVSCTTKDANAVQALMINALESSSITASSILETKKALNLVAEQVNELSSFHLN</sequence>
<gene>
    <name evidence="2" type="ORF">EZ428_13710</name>
</gene>
<dbReference type="Proteomes" id="UP000292884">
    <property type="component" value="Unassembled WGS sequence"/>
</dbReference>